<dbReference type="Proteomes" id="UP000647491">
    <property type="component" value="Unassembled WGS sequence"/>
</dbReference>
<dbReference type="Gene3D" id="1.10.287.1040">
    <property type="entry name" value="Exonuclease VII, small subunit"/>
    <property type="match status" value="1"/>
</dbReference>
<dbReference type="HAMAP" id="MF_00337">
    <property type="entry name" value="Exonuc_7_S"/>
    <property type="match status" value="1"/>
</dbReference>
<keyword evidence="3 6" id="KW-0540">Nuclease</keyword>
<keyword evidence="2 6" id="KW-0963">Cytoplasm</keyword>
<dbReference type="EC" id="3.1.11.6" evidence="6"/>
<comment type="catalytic activity">
    <reaction evidence="6">
        <text>Exonucleolytic cleavage in either 5'- to 3'- or 3'- to 5'-direction to yield nucleoside 5'-phosphates.</text>
        <dbReference type="EC" id="3.1.11.6"/>
    </reaction>
</comment>
<dbReference type="RefSeq" id="WP_022273680.1">
    <property type="nucleotide sequence ID" value="NZ_JACRTJ010000013.1"/>
</dbReference>
<keyword evidence="4 6" id="KW-0378">Hydrolase</keyword>
<dbReference type="EMBL" id="JACRTJ010000013">
    <property type="protein sequence ID" value="MBC8598764.1"/>
    <property type="molecule type" value="Genomic_DNA"/>
</dbReference>
<dbReference type="InterPro" id="IPR037004">
    <property type="entry name" value="Exonuc_VII_ssu_sf"/>
</dbReference>
<evidence type="ECO:0000256" key="1">
    <source>
        <dbReference type="ARBA" id="ARBA00009998"/>
    </source>
</evidence>
<dbReference type="SUPFAM" id="SSF116842">
    <property type="entry name" value="XseB-like"/>
    <property type="match status" value="1"/>
</dbReference>
<dbReference type="PANTHER" id="PTHR34137:SF1">
    <property type="entry name" value="EXODEOXYRIBONUCLEASE 7 SMALL SUBUNIT"/>
    <property type="match status" value="1"/>
</dbReference>
<evidence type="ECO:0000313" key="7">
    <source>
        <dbReference type="EMBL" id="MBC8598764.1"/>
    </source>
</evidence>
<evidence type="ECO:0000256" key="6">
    <source>
        <dbReference type="HAMAP-Rule" id="MF_00337"/>
    </source>
</evidence>
<protein>
    <recommendedName>
        <fullName evidence="6">Exodeoxyribonuclease 7 small subunit</fullName>
        <ecNumber evidence="6">3.1.11.6</ecNumber>
    </recommendedName>
    <alternativeName>
        <fullName evidence="6">Exodeoxyribonuclease VII small subunit</fullName>
        <shortName evidence="6">Exonuclease VII small subunit</shortName>
    </alternativeName>
</protein>
<proteinExistence type="inferred from homology"/>
<dbReference type="GO" id="GO:0008855">
    <property type="term" value="F:exodeoxyribonuclease VII activity"/>
    <property type="evidence" value="ECO:0007669"/>
    <property type="project" value="UniProtKB-EC"/>
</dbReference>
<comment type="function">
    <text evidence="6">Bidirectionally degrades single-stranded DNA into large acid-insoluble oligonucleotides, which are then degraded further into small acid-soluble oligonucleotides.</text>
</comment>
<comment type="caution">
    <text evidence="7">The sequence shown here is derived from an EMBL/GenBank/DDBJ whole genome shotgun (WGS) entry which is preliminary data.</text>
</comment>
<keyword evidence="8" id="KW-1185">Reference proteome</keyword>
<sequence>MAELDKNGADMTIEETFAALDDLIGRLEGGKGSLEDAFKNYEEGMRLVKSCNEKIEKIEKQIMVLGGGPAEEEDDGTQF</sequence>
<dbReference type="InterPro" id="IPR003761">
    <property type="entry name" value="Exonuc_VII_S"/>
</dbReference>
<dbReference type="Pfam" id="PF02609">
    <property type="entry name" value="Exonuc_VII_S"/>
    <property type="match status" value="1"/>
</dbReference>
<evidence type="ECO:0000313" key="8">
    <source>
        <dbReference type="Proteomes" id="UP000647491"/>
    </source>
</evidence>
<comment type="subunit">
    <text evidence="6">Heterooligomer composed of large and small subunits.</text>
</comment>
<gene>
    <name evidence="6 7" type="primary">xseB</name>
    <name evidence="7" type="ORF">H8708_05875</name>
</gene>
<comment type="subcellular location">
    <subcellularLocation>
        <location evidence="6">Cytoplasm</location>
    </subcellularLocation>
</comment>
<name>A0ABR7NSB6_9FIRM</name>
<evidence type="ECO:0000256" key="3">
    <source>
        <dbReference type="ARBA" id="ARBA00022722"/>
    </source>
</evidence>
<comment type="similarity">
    <text evidence="1 6">Belongs to the XseB family.</text>
</comment>
<evidence type="ECO:0000256" key="2">
    <source>
        <dbReference type="ARBA" id="ARBA00022490"/>
    </source>
</evidence>
<keyword evidence="5 6" id="KW-0269">Exonuclease</keyword>
<accession>A0ABR7NSB6</accession>
<organism evidence="7 8">
    <name type="scientific">Enterocloster hominis</name>
    <name type="common">ex Liu et al. 2021</name>
    <dbReference type="NCBI Taxonomy" id="2763663"/>
    <lineage>
        <taxon>Bacteria</taxon>
        <taxon>Bacillati</taxon>
        <taxon>Bacillota</taxon>
        <taxon>Clostridia</taxon>
        <taxon>Lachnospirales</taxon>
        <taxon>Lachnospiraceae</taxon>
        <taxon>Enterocloster</taxon>
    </lineage>
</organism>
<evidence type="ECO:0000256" key="4">
    <source>
        <dbReference type="ARBA" id="ARBA00022801"/>
    </source>
</evidence>
<evidence type="ECO:0000256" key="5">
    <source>
        <dbReference type="ARBA" id="ARBA00022839"/>
    </source>
</evidence>
<reference evidence="7 8" key="1">
    <citation type="submission" date="2020-08" db="EMBL/GenBank/DDBJ databases">
        <title>Genome public.</title>
        <authorList>
            <person name="Liu C."/>
            <person name="Sun Q."/>
        </authorList>
    </citation>
    <scope>NUCLEOTIDE SEQUENCE [LARGE SCALE GENOMIC DNA]</scope>
    <source>
        <strain evidence="7 8">BX10</strain>
    </source>
</reference>
<dbReference type="PANTHER" id="PTHR34137">
    <property type="entry name" value="EXODEOXYRIBONUCLEASE 7 SMALL SUBUNIT"/>
    <property type="match status" value="1"/>
</dbReference>
<dbReference type="NCBIfam" id="TIGR01280">
    <property type="entry name" value="xseB"/>
    <property type="match status" value="1"/>
</dbReference>